<evidence type="ECO:0000259" key="5">
    <source>
        <dbReference type="Pfam" id="PF04500"/>
    </source>
</evidence>
<keyword evidence="2" id="KW-0863">Zinc-finger</keyword>
<evidence type="ECO:0000256" key="3">
    <source>
        <dbReference type="ARBA" id="ARBA00022833"/>
    </source>
</evidence>
<sequence>MVEFKAYDPKRPQVITSFKGNQKLIFEGYRYNIHHIVQNKNLKTWRCVCAKKLTTHRSWCKGRAETWENDGHAISKGDHNHPAEHDVAELEFFKSQLLTAAVGNPDLNLNELIESAGRYMSAGITFPSRESLKKSLTVARKAAEQNSGQMPTRQYKSAEYKNGKPKTKKESNLWEDSLVSLTKGYTPDDIGIYSMGFDEAEETKRASPDSSDNKSDLSTTQSTSSPSSLHPEDAPSLDPSLLSADVSSPPSKMPKMNSFPLNSFADLGLFNQNLLMQPPNAVLFNMLVNSGFLTGSCPSAPRASGVPPLPAATTQPVRTTTPSSLSAATFDEKKARLSGIFNRLSEKKNADASIVSPSTVSESSTSNGTSTSRSTASPERKRTRSMSTQTEESREGSPLEAEAARLSKCLGGGCSCRVIQVCCCESECKRRRKSLSPKRLPPSSPGPKEPELSEGVSDSESVQASED</sequence>
<feature type="region of interest" description="Disordered" evidence="4">
    <location>
        <begin position="429"/>
        <end position="467"/>
    </location>
</feature>
<accession>A0A1I7YVW7</accession>
<evidence type="ECO:0000256" key="4">
    <source>
        <dbReference type="SAM" id="MobiDB-lite"/>
    </source>
</evidence>
<feature type="compositionally biased region" description="Low complexity" evidence="4">
    <location>
        <begin position="216"/>
        <end position="228"/>
    </location>
</feature>
<keyword evidence="3" id="KW-0862">Zinc</keyword>
<reference evidence="7" key="1">
    <citation type="submission" date="2016-11" db="UniProtKB">
        <authorList>
            <consortium name="WormBaseParasite"/>
        </authorList>
    </citation>
    <scope>IDENTIFICATION</scope>
</reference>
<protein>
    <submittedName>
        <fullName evidence="7">FLYWCH-type domain-containing protein</fullName>
    </submittedName>
</protein>
<feature type="compositionally biased region" description="Basic and acidic residues" evidence="4">
    <location>
        <begin position="391"/>
        <end position="400"/>
    </location>
</feature>
<dbReference type="Proteomes" id="UP000095287">
    <property type="component" value="Unplaced"/>
</dbReference>
<organism evidence="6 7">
    <name type="scientific">Steinernema glaseri</name>
    <dbReference type="NCBI Taxonomy" id="37863"/>
    <lineage>
        <taxon>Eukaryota</taxon>
        <taxon>Metazoa</taxon>
        <taxon>Ecdysozoa</taxon>
        <taxon>Nematoda</taxon>
        <taxon>Chromadorea</taxon>
        <taxon>Rhabditida</taxon>
        <taxon>Tylenchina</taxon>
        <taxon>Panagrolaimomorpha</taxon>
        <taxon>Strongyloidoidea</taxon>
        <taxon>Steinernematidae</taxon>
        <taxon>Steinernema</taxon>
    </lineage>
</organism>
<feature type="compositionally biased region" description="Polar residues" evidence="4">
    <location>
        <begin position="456"/>
        <end position="467"/>
    </location>
</feature>
<proteinExistence type="predicted"/>
<evidence type="ECO:0000256" key="2">
    <source>
        <dbReference type="ARBA" id="ARBA00022771"/>
    </source>
</evidence>
<feature type="region of interest" description="Disordered" evidence="4">
    <location>
        <begin position="299"/>
        <end position="329"/>
    </location>
</feature>
<feature type="compositionally biased region" description="Low complexity" evidence="4">
    <location>
        <begin position="353"/>
        <end position="377"/>
    </location>
</feature>
<dbReference type="Pfam" id="PF04500">
    <property type="entry name" value="FLYWCH"/>
    <property type="match status" value="1"/>
</dbReference>
<evidence type="ECO:0000313" key="7">
    <source>
        <dbReference type="WBParaSite" id="L893_g20254.t1"/>
    </source>
</evidence>
<feature type="domain" description="FLYWCH-type" evidence="5">
    <location>
        <begin position="15"/>
        <end position="81"/>
    </location>
</feature>
<name>A0A1I7YVW7_9BILA</name>
<dbReference type="GO" id="GO:0008270">
    <property type="term" value="F:zinc ion binding"/>
    <property type="evidence" value="ECO:0007669"/>
    <property type="project" value="UniProtKB-KW"/>
</dbReference>
<feature type="compositionally biased region" description="Basic and acidic residues" evidence="4">
    <location>
        <begin position="202"/>
        <end position="215"/>
    </location>
</feature>
<feature type="region of interest" description="Disordered" evidence="4">
    <location>
        <begin position="140"/>
        <end position="171"/>
    </location>
</feature>
<feature type="region of interest" description="Disordered" evidence="4">
    <location>
        <begin position="351"/>
        <end position="400"/>
    </location>
</feature>
<feature type="compositionally biased region" description="Polar residues" evidence="4">
    <location>
        <begin position="144"/>
        <end position="155"/>
    </location>
</feature>
<keyword evidence="1" id="KW-0479">Metal-binding</keyword>
<dbReference type="Gene3D" id="2.20.25.240">
    <property type="match status" value="1"/>
</dbReference>
<dbReference type="AlphaFoldDB" id="A0A1I7YVW7"/>
<feature type="region of interest" description="Disordered" evidence="4">
    <location>
        <begin position="200"/>
        <end position="254"/>
    </location>
</feature>
<evidence type="ECO:0000256" key="1">
    <source>
        <dbReference type="ARBA" id="ARBA00022723"/>
    </source>
</evidence>
<evidence type="ECO:0000313" key="6">
    <source>
        <dbReference type="Proteomes" id="UP000095287"/>
    </source>
</evidence>
<feature type="compositionally biased region" description="Basic and acidic residues" evidence="4">
    <location>
        <begin position="156"/>
        <end position="171"/>
    </location>
</feature>
<dbReference type="InterPro" id="IPR007588">
    <property type="entry name" value="Znf_FLYWCH"/>
</dbReference>
<keyword evidence="6" id="KW-1185">Reference proteome</keyword>
<dbReference type="WBParaSite" id="L893_g20254.t1">
    <property type="protein sequence ID" value="L893_g20254.t1"/>
    <property type="gene ID" value="L893_g20254"/>
</dbReference>
<feature type="compositionally biased region" description="Polar residues" evidence="4">
    <location>
        <begin position="312"/>
        <end position="327"/>
    </location>
</feature>